<dbReference type="Proteomes" id="UP000027238">
    <property type="component" value="Unassembled WGS sequence"/>
</dbReference>
<reference evidence="3" key="1">
    <citation type="journal article" date="2014" name="Genome Announc.">
        <title>Draft genome sequence of Colletotrichum sublineola, a destructive pathogen of cultivated sorghum.</title>
        <authorList>
            <person name="Baroncelli R."/>
            <person name="Sanz-Martin J.M."/>
            <person name="Rech G.E."/>
            <person name="Sukno S.A."/>
            <person name="Thon M.R."/>
        </authorList>
    </citation>
    <scope>NUCLEOTIDE SEQUENCE [LARGE SCALE GENOMIC DNA]</scope>
    <source>
        <strain evidence="3">TX430BB</strain>
    </source>
</reference>
<feature type="region of interest" description="Disordered" evidence="1">
    <location>
        <begin position="198"/>
        <end position="283"/>
    </location>
</feature>
<feature type="region of interest" description="Disordered" evidence="1">
    <location>
        <begin position="121"/>
        <end position="175"/>
    </location>
</feature>
<evidence type="ECO:0000256" key="1">
    <source>
        <dbReference type="SAM" id="MobiDB-lite"/>
    </source>
</evidence>
<accession>A0A066X5Q9</accession>
<proteinExistence type="predicted"/>
<keyword evidence="3" id="KW-1185">Reference proteome</keyword>
<evidence type="ECO:0000313" key="3">
    <source>
        <dbReference type="Proteomes" id="UP000027238"/>
    </source>
</evidence>
<gene>
    <name evidence="2" type="ORF">CSUB01_01355</name>
</gene>
<name>A0A066X5Q9_COLSU</name>
<dbReference type="OMA" id="SCLILER"/>
<dbReference type="HOGENOM" id="CLU_066255_0_0_1"/>
<evidence type="ECO:0000313" key="2">
    <source>
        <dbReference type="EMBL" id="KDN64262.1"/>
    </source>
</evidence>
<dbReference type="OrthoDB" id="4850636at2759"/>
<comment type="caution">
    <text evidence="2">The sequence shown here is derived from an EMBL/GenBank/DDBJ whole genome shotgun (WGS) entry which is preliminary data.</text>
</comment>
<dbReference type="AlphaFoldDB" id="A0A066X5Q9"/>
<dbReference type="eggNOG" id="ENOG502T48T">
    <property type="taxonomic scope" value="Eukaryota"/>
</dbReference>
<sequence>MVIETPGLLSDLEGIDYFVIGIGAELAAPSSQGARSQSPGGLSINLGSREETRDLLHKGNSVVGGDEATFRGVVLEEKDAQQVAQSDDKYLATPLASTSSSLSTTPTLAGPLESYLACPQSHEKQALSLSRDDDGEQGGSSEHGSLIMSNKRVPGVYRPPSRCPSHTSTVAGPRDSRFGHLMERYLASEEDREFLEDYSGHMPSKDGNNDTAKAPILESETVPPSEDGPFASNSSMPLTTEPSIDSVAPIAGVLDGPIEVGYDRQSPDSGISDMQADELHHLL</sequence>
<dbReference type="EMBL" id="JMSE01001147">
    <property type="protein sequence ID" value="KDN64262.1"/>
    <property type="molecule type" value="Genomic_DNA"/>
</dbReference>
<organism evidence="2 3">
    <name type="scientific">Colletotrichum sublineola</name>
    <name type="common">Sorghum anthracnose fungus</name>
    <dbReference type="NCBI Taxonomy" id="1173701"/>
    <lineage>
        <taxon>Eukaryota</taxon>
        <taxon>Fungi</taxon>
        <taxon>Dikarya</taxon>
        <taxon>Ascomycota</taxon>
        <taxon>Pezizomycotina</taxon>
        <taxon>Sordariomycetes</taxon>
        <taxon>Hypocreomycetidae</taxon>
        <taxon>Glomerellales</taxon>
        <taxon>Glomerellaceae</taxon>
        <taxon>Colletotrichum</taxon>
        <taxon>Colletotrichum graminicola species complex</taxon>
    </lineage>
</organism>
<feature type="compositionally biased region" description="Polar residues" evidence="1">
    <location>
        <begin position="231"/>
        <end position="243"/>
    </location>
</feature>
<protein>
    <submittedName>
        <fullName evidence="2">Uncharacterized protein</fullName>
    </submittedName>
</protein>